<organism evidence="4 5">
    <name type="scientific">Cymbomonas tetramitiformis</name>
    <dbReference type="NCBI Taxonomy" id="36881"/>
    <lineage>
        <taxon>Eukaryota</taxon>
        <taxon>Viridiplantae</taxon>
        <taxon>Chlorophyta</taxon>
        <taxon>Pyramimonadophyceae</taxon>
        <taxon>Pyramimonadales</taxon>
        <taxon>Pyramimonadaceae</taxon>
        <taxon>Cymbomonas</taxon>
    </lineage>
</organism>
<dbReference type="InterPro" id="IPR007498">
    <property type="entry name" value="PqiA-like"/>
</dbReference>
<dbReference type="EMBL" id="LGRX02034281">
    <property type="protein sequence ID" value="KAK3238254.1"/>
    <property type="molecule type" value="Genomic_DNA"/>
</dbReference>
<name>A0AAE0ES19_9CHLO</name>
<proteinExistence type="predicted"/>
<feature type="compositionally biased region" description="Low complexity" evidence="1">
    <location>
        <begin position="1779"/>
        <end position="1788"/>
    </location>
</feature>
<feature type="signal peptide" evidence="3">
    <location>
        <begin position="1"/>
        <end position="17"/>
    </location>
</feature>
<feature type="compositionally biased region" description="Basic and acidic residues" evidence="1">
    <location>
        <begin position="1789"/>
        <end position="1798"/>
    </location>
</feature>
<feature type="transmembrane region" description="Helical" evidence="2">
    <location>
        <begin position="1406"/>
        <end position="1434"/>
    </location>
</feature>
<evidence type="ECO:0000256" key="1">
    <source>
        <dbReference type="SAM" id="MobiDB-lite"/>
    </source>
</evidence>
<feature type="transmembrane region" description="Helical" evidence="2">
    <location>
        <begin position="1639"/>
        <end position="1662"/>
    </location>
</feature>
<keyword evidence="2" id="KW-1133">Transmembrane helix</keyword>
<feature type="chain" id="PRO_5041987220" evidence="3">
    <location>
        <begin position="18"/>
        <end position="1902"/>
    </location>
</feature>
<dbReference type="PANTHER" id="PTHR34730:SF1">
    <property type="entry name" value="PARAQUAT-INDUCIBLE PROTEIN A"/>
    <property type="match status" value="1"/>
</dbReference>
<feature type="transmembrane region" description="Helical" evidence="2">
    <location>
        <begin position="1454"/>
        <end position="1476"/>
    </location>
</feature>
<evidence type="ECO:0000256" key="3">
    <source>
        <dbReference type="SAM" id="SignalP"/>
    </source>
</evidence>
<keyword evidence="3" id="KW-0732">Signal</keyword>
<accession>A0AAE0ES19</accession>
<feature type="transmembrane region" description="Helical" evidence="2">
    <location>
        <begin position="1264"/>
        <end position="1289"/>
    </location>
</feature>
<evidence type="ECO:0000313" key="5">
    <source>
        <dbReference type="Proteomes" id="UP001190700"/>
    </source>
</evidence>
<feature type="transmembrane region" description="Helical" evidence="2">
    <location>
        <begin position="1347"/>
        <end position="1365"/>
    </location>
</feature>
<protein>
    <submittedName>
        <fullName evidence="4">Uncharacterized protein</fullName>
    </submittedName>
</protein>
<dbReference type="Pfam" id="PF04403">
    <property type="entry name" value="PqiA"/>
    <property type="match status" value="2"/>
</dbReference>
<dbReference type="Proteomes" id="UP001190700">
    <property type="component" value="Unassembled WGS sequence"/>
</dbReference>
<feature type="transmembrane region" description="Helical" evidence="2">
    <location>
        <begin position="1565"/>
        <end position="1589"/>
    </location>
</feature>
<keyword evidence="5" id="KW-1185">Reference proteome</keyword>
<keyword evidence="2" id="KW-0472">Membrane</keyword>
<reference evidence="4 5" key="1">
    <citation type="journal article" date="2015" name="Genome Biol. Evol.">
        <title>Comparative Genomics of a Bacterivorous Green Alga Reveals Evolutionary Causalities and Consequences of Phago-Mixotrophic Mode of Nutrition.</title>
        <authorList>
            <person name="Burns J.A."/>
            <person name="Paasch A."/>
            <person name="Narechania A."/>
            <person name="Kim E."/>
        </authorList>
    </citation>
    <scope>NUCLEOTIDE SEQUENCE [LARGE SCALE GENOMIC DNA]</scope>
    <source>
        <strain evidence="4 5">PLY_AMNH</strain>
    </source>
</reference>
<dbReference type="PANTHER" id="PTHR34730">
    <property type="entry name" value="UNNAMED PRODUCT"/>
    <property type="match status" value="1"/>
</dbReference>
<comment type="caution">
    <text evidence="4">The sequence shown here is derived from an EMBL/GenBank/DDBJ whole genome shotgun (WGS) entry which is preliminary data.</text>
</comment>
<feature type="region of interest" description="Disordered" evidence="1">
    <location>
        <begin position="1779"/>
        <end position="1798"/>
    </location>
</feature>
<sequence length="1902" mass="202689">MRLIQVVQLVLLAGITAEVPKSQDSAGRWPSPASIVASHSEPVLVAASLAQGLSARTCIDDPVELNSLLAYASFRPLGVNYSAANLSLSFEPFLCTRLRVGCANMTWQPPATSSSAGVLIAKATDLSAHCVADYHYSSHAAYLPSAAGTVNFTVLHSSIDTAASIAQATSCKANASFAGFSFSGAASGDLNKPEVVLAIQALLCSELCPDLDTFANSTVAPAVAAVANLLDAYLHPPSTHPSAHGDWGIDKLALQMLPLTGLNLTLRLPAALPIPQALRNATLVLREVNLTGLDTFRQLEVFARPAGESTRDVGGQALAFRASLARLGLSASGYLSIPDPDGAAPHSHHPLKLKAAFQSPSLNATVALAVNASIQHLELSQLLTSPEACILPYVFGYPELIALYPALDGVSLAVQGADGGTDEVLAGLGRALEHLYGPVLLRALPRAIDTDVRSWLNAKAANATRGARLMHNSSDFILALDEVLNGLIGADGPWGVDKLVGNLLPGGRLPLYDLSALRFDTPAGDDNLLKLSVHGINGSLTGLNNFSVIEALEPHGPQSLAFRAVLRDLRLTLTAEVWAQPGALYGYTEGVRTNVTVHVELRNATLDAALLLGVREELEGLTAPQLLNTSCLLAQVDVANVTSVALGVESVRAISVAGLGTAGDSVVATAADWVGRSFGPTLVALANAALAEHVVRPLNALTTELLMPYHGAADQWCPAPLPPAPLLPAPLPPSPPRLPGTVNWDGDFILTAASFLIGEVGALVLDEVVDLLPATAGGTAHVADLDLELVHGENIFVLCRAVVRNATVAGLDSFEQLEALEPAGAEGLRFAARLGELRVRLAVETWLRPGIAYGSAGELPPAHRAMLTLDVTLQNVTAAAVVQLQVDRGVRDLHVSQLGDANCLLRGVRALRLGDLRFDTRNITRARLTGLGDAADASLDAAVSRVLQEYTPALVARVRGALEGAVRQKLNARLDDLVQGAQGYSCPPPPASQPAVFVDWTTSLLAYLPYLLPYAEDAAALNGAVQLLTQDTGALVFPGSLGRFSHSLPTIGQISVDVGNLSLTGLAGFYNATLVEPTAPQQLLTSVGLGGPRSGGRAEPLSVALDVRLDFAESDGSVVRDYFTMKVDLDRLFLATDLVLKVDESAVGAMSLEQLGDWRCWALPITEVHFASGPNVSLGNLSGLLECRECSTEMLRDIAATLRHGRSSLTDAQLAAINALLGALPAEFSSTLDSLLAAAVRSAQAECFHTAGPPPPPSNQSRDVVAIVLISLWAALVVAFTVGLTYRYCHRRHAASKRWLVGQPSSSALRCSAEASQQLAARLLDSDVPQPPSMPPSLLLDEEIPRYVRFGVPVLIVITLAAFMYSHTQLGAGVSINLTLLGETIKVNIFNFTLANSVRDMWNAKVYTLALLIAVFSGGWPYAKLALMLVCWAVPPHLFDAKHRGRMLLALDLLGKWSLIDTYVLVLMMVAFHFYLDTETLLSLVFADVQVPPSLSELIIVNVTITPGVGLYCFVYAVVVSLTLSHVMLYYHRQQLEERDLRLAPPHCEATCSHIYVCGRLRMKFTWLGTMLMVATLVAAAVLIVYYSFIDVFIFHFKGWIGLVLGSGKDAGHSLLSVAASIPRCSGTPTDAGVLMIKGIYLVLSFVMPLMQVLGLLVLWLVPLSLRGQRHVFFVVEMINAWGALDVFIVSIIAAVVEIKQFAGFIIGDMCDAINAIDEEYLSMLFPDGDYSCFDVNTELTSACYGLLLTSLLNGLLSQIISRSCEQALKERTAALPRLPSRPSLSSRLDPKEARPECSEHVGSDLATQCKTLTGEQHIPTNSHSASKAFGGTSRTQTVSVDCLVENGGVHLNDEDVGSVTHIDNGCQHFAGWNRLMVLCVAFKLLAMEEQYVELYPDDPER</sequence>
<gene>
    <name evidence="4" type="ORF">CYMTET_51721</name>
</gene>
<feature type="transmembrane region" description="Helical" evidence="2">
    <location>
        <begin position="1674"/>
        <end position="1697"/>
    </location>
</feature>
<evidence type="ECO:0000256" key="2">
    <source>
        <dbReference type="SAM" id="Phobius"/>
    </source>
</evidence>
<keyword evidence="2" id="KW-0812">Transmembrane</keyword>
<evidence type="ECO:0000313" key="4">
    <source>
        <dbReference type="EMBL" id="KAK3238254.1"/>
    </source>
</evidence>
<feature type="transmembrane region" description="Helical" evidence="2">
    <location>
        <begin position="1509"/>
        <end position="1531"/>
    </location>
</feature>